<evidence type="ECO:0000256" key="3">
    <source>
        <dbReference type="ARBA" id="ARBA00012483"/>
    </source>
</evidence>
<dbReference type="Proteomes" id="UP001630127">
    <property type="component" value="Unassembled WGS sequence"/>
</dbReference>
<sequence length="720" mass="78016">MQGQRSAVGSLPEVLGFDHGSTSTDTGLDQQMHWNSIRSSSQNRMPSYPISSMDTSVGFLNAVNQPGQNLSGWDFGESSSIGEQAEVSKIDQKTEHERSSPINVCDGASAEGQQYESSNILSLSNVDVNMHSNDNANGTSFVQNSGSEIIVQDLNMNSDFIEDEDDDCQVLECPNAFKSSGSVNERIPSASSSSSPFGMSSGTGGFLVEEGDGRPGCSLDSRRLSCKRKTLEGNAGQSSGSGSSNFIQHAESSLWHAVPARHNASSSTSIAAHTESNLGVNLPEQVNPRLGSVGRASSVNPPTLTASGTAESFRRNFRLRMNASHQQDSLHNNMFSTETDSGNSNISSAPHSFRLLPHNNSLDLRPASVINNGSPQGQPVAQVSSVRRNPHSRWNGASSTRAGSLFGFDISGDRDATPYEESNSASGPRNILEHPMFLPPTGTRNASPYPPNWNLAGGNVSNSGNVASTSRTGSSAGVHSSTPTWTPHRNPSQYPRRLSEFVRRSLSSSADTESGGQSSNYPSLRSGPSSQDMVLPSGRHASSSRSPVLLERHPDTAFGTYSLRNLAAATEGRNRLMSEQIRNVLAHMRRGEVLRFEDVMILDQSVFFGMTDIHDRHRDMRLDVDNMSYEELLALEERIGNVNTGLNEETILKQLKQQKYVSNKIDEVEIEPCCVCQEEYTDGEELGALDCGHDFHAECIKQWLTHKNLCPICKTTGLAK</sequence>
<evidence type="ECO:0000259" key="11">
    <source>
        <dbReference type="PROSITE" id="PS50089"/>
    </source>
</evidence>
<dbReference type="GO" id="GO:0008270">
    <property type="term" value="F:zinc ion binding"/>
    <property type="evidence" value="ECO:0007669"/>
    <property type="project" value="UniProtKB-KW"/>
</dbReference>
<evidence type="ECO:0000256" key="10">
    <source>
        <dbReference type="SAM" id="MobiDB-lite"/>
    </source>
</evidence>
<feature type="domain" description="RING-type" evidence="11">
    <location>
        <begin position="673"/>
        <end position="714"/>
    </location>
</feature>
<dbReference type="EMBL" id="JBJUIK010000011">
    <property type="protein sequence ID" value="KAL3514470.1"/>
    <property type="molecule type" value="Genomic_DNA"/>
</dbReference>
<evidence type="ECO:0000313" key="13">
    <source>
        <dbReference type="Proteomes" id="UP001630127"/>
    </source>
</evidence>
<accession>A0ABD2Z829</accession>
<feature type="compositionally biased region" description="Low complexity" evidence="10">
    <location>
        <begin position="189"/>
        <end position="200"/>
    </location>
</feature>
<evidence type="ECO:0000256" key="2">
    <source>
        <dbReference type="ARBA" id="ARBA00004906"/>
    </source>
</evidence>
<keyword evidence="4" id="KW-0808">Transferase</keyword>
<dbReference type="PANTHER" id="PTHR22937:SF224">
    <property type="entry name" value="E3 UBIQUITIN-PROTEIN LIGASE MBR1-RELATED"/>
    <property type="match status" value="1"/>
</dbReference>
<dbReference type="GO" id="GO:0061630">
    <property type="term" value="F:ubiquitin protein ligase activity"/>
    <property type="evidence" value="ECO:0007669"/>
    <property type="project" value="UniProtKB-EC"/>
</dbReference>
<feature type="region of interest" description="Disordered" evidence="10">
    <location>
        <begin position="413"/>
        <end position="553"/>
    </location>
</feature>
<dbReference type="SUPFAM" id="SSF57850">
    <property type="entry name" value="RING/U-box"/>
    <property type="match status" value="1"/>
</dbReference>
<feature type="region of interest" description="Disordered" evidence="10">
    <location>
        <begin position="275"/>
        <end position="310"/>
    </location>
</feature>
<evidence type="ECO:0000256" key="7">
    <source>
        <dbReference type="ARBA" id="ARBA00022786"/>
    </source>
</evidence>
<feature type="region of interest" description="Disordered" evidence="10">
    <location>
        <begin position="1"/>
        <end position="28"/>
    </location>
</feature>
<name>A0ABD2Z829_9GENT</name>
<dbReference type="InterPro" id="IPR001841">
    <property type="entry name" value="Znf_RING"/>
</dbReference>
<dbReference type="FunFam" id="3.30.40.10:FF:000309">
    <property type="entry name" value="E3 ubiquitin-protein ligase MBR2"/>
    <property type="match status" value="1"/>
</dbReference>
<evidence type="ECO:0000256" key="1">
    <source>
        <dbReference type="ARBA" id="ARBA00000900"/>
    </source>
</evidence>
<dbReference type="PROSITE" id="PS50089">
    <property type="entry name" value="ZF_RING_2"/>
    <property type="match status" value="1"/>
</dbReference>
<comment type="pathway">
    <text evidence="2">Protein modification; protein ubiquitination.</text>
</comment>
<dbReference type="InterPro" id="IPR013083">
    <property type="entry name" value="Znf_RING/FYVE/PHD"/>
</dbReference>
<gene>
    <name evidence="12" type="ORF">ACH5RR_027187</name>
</gene>
<dbReference type="GO" id="GO:0043161">
    <property type="term" value="P:proteasome-mediated ubiquitin-dependent protein catabolic process"/>
    <property type="evidence" value="ECO:0007669"/>
    <property type="project" value="UniProtKB-ARBA"/>
</dbReference>
<dbReference type="PANTHER" id="PTHR22937">
    <property type="entry name" value="E3 UBIQUITIN-PROTEIN LIGASE RNF165"/>
    <property type="match status" value="1"/>
</dbReference>
<comment type="catalytic activity">
    <reaction evidence="1">
        <text>S-ubiquitinyl-[E2 ubiquitin-conjugating enzyme]-L-cysteine + [acceptor protein]-L-lysine = [E2 ubiquitin-conjugating enzyme]-L-cysteine + N(6)-ubiquitinyl-[acceptor protein]-L-lysine.</text>
        <dbReference type="EC" id="2.3.2.27"/>
    </reaction>
</comment>
<feature type="compositionally biased region" description="Polar residues" evidence="10">
    <location>
        <begin position="295"/>
        <end position="310"/>
    </location>
</feature>
<keyword evidence="5" id="KW-0479">Metal-binding</keyword>
<dbReference type="EC" id="2.3.2.27" evidence="3"/>
<comment type="caution">
    <text evidence="12">The sequence shown here is derived from an EMBL/GenBank/DDBJ whole genome shotgun (WGS) entry which is preliminary data.</text>
</comment>
<evidence type="ECO:0000256" key="6">
    <source>
        <dbReference type="ARBA" id="ARBA00022771"/>
    </source>
</evidence>
<reference evidence="12 13" key="1">
    <citation type="submission" date="2024-11" db="EMBL/GenBank/DDBJ databases">
        <title>A near-complete genome assembly of Cinchona calisaya.</title>
        <authorList>
            <person name="Lian D.C."/>
            <person name="Zhao X.W."/>
            <person name="Wei L."/>
        </authorList>
    </citation>
    <scope>NUCLEOTIDE SEQUENCE [LARGE SCALE GENOMIC DNA]</scope>
    <source>
        <tissue evidence="12">Nenye</tissue>
    </source>
</reference>
<dbReference type="GO" id="GO:0010228">
    <property type="term" value="P:vegetative to reproductive phase transition of meristem"/>
    <property type="evidence" value="ECO:0007669"/>
    <property type="project" value="UniProtKB-ARBA"/>
</dbReference>
<evidence type="ECO:0000256" key="5">
    <source>
        <dbReference type="ARBA" id="ARBA00022723"/>
    </source>
</evidence>
<feature type="compositionally biased region" description="Polar residues" evidence="10">
    <location>
        <begin position="505"/>
        <end position="532"/>
    </location>
</feature>
<keyword evidence="8" id="KW-0862">Zinc</keyword>
<evidence type="ECO:0000256" key="8">
    <source>
        <dbReference type="ARBA" id="ARBA00022833"/>
    </source>
</evidence>
<dbReference type="Gene3D" id="3.30.40.10">
    <property type="entry name" value="Zinc/RING finger domain, C3HC4 (zinc finger)"/>
    <property type="match status" value="1"/>
</dbReference>
<evidence type="ECO:0000256" key="4">
    <source>
        <dbReference type="ARBA" id="ARBA00022679"/>
    </source>
</evidence>
<keyword evidence="7" id="KW-0833">Ubl conjugation pathway</keyword>
<dbReference type="Pfam" id="PF13639">
    <property type="entry name" value="zf-RING_2"/>
    <property type="match status" value="1"/>
</dbReference>
<keyword evidence="6 9" id="KW-0863">Zinc-finger</keyword>
<feature type="region of interest" description="Disordered" evidence="10">
    <location>
        <begin position="181"/>
        <end position="221"/>
    </location>
</feature>
<dbReference type="AlphaFoldDB" id="A0ABD2Z829"/>
<protein>
    <recommendedName>
        <fullName evidence="3">RING-type E3 ubiquitin transferase</fullName>
        <ecNumber evidence="3">2.3.2.27</ecNumber>
    </recommendedName>
</protein>
<keyword evidence="13" id="KW-1185">Reference proteome</keyword>
<organism evidence="12 13">
    <name type="scientific">Cinchona calisaya</name>
    <dbReference type="NCBI Taxonomy" id="153742"/>
    <lineage>
        <taxon>Eukaryota</taxon>
        <taxon>Viridiplantae</taxon>
        <taxon>Streptophyta</taxon>
        <taxon>Embryophyta</taxon>
        <taxon>Tracheophyta</taxon>
        <taxon>Spermatophyta</taxon>
        <taxon>Magnoliopsida</taxon>
        <taxon>eudicotyledons</taxon>
        <taxon>Gunneridae</taxon>
        <taxon>Pentapetalae</taxon>
        <taxon>asterids</taxon>
        <taxon>lamiids</taxon>
        <taxon>Gentianales</taxon>
        <taxon>Rubiaceae</taxon>
        <taxon>Cinchonoideae</taxon>
        <taxon>Cinchoneae</taxon>
        <taxon>Cinchona</taxon>
    </lineage>
</organism>
<proteinExistence type="predicted"/>
<evidence type="ECO:0000313" key="12">
    <source>
        <dbReference type="EMBL" id="KAL3514470.1"/>
    </source>
</evidence>
<dbReference type="SMART" id="SM00184">
    <property type="entry name" value="RING"/>
    <property type="match status" value="1"/>
</dbReference>
<evidence type="ECO:0000256" key="9">
    <source>
        <dbReference type="PROSITE-ProRule" id="PRU00175"/>
    </source>
</evidence>
<feature type="compositionally biased region" description="Polar residues" evidence="10">
    <location>
        <begin position="459"/>
        <end position="493"/>
    </location>
</feature>
<dbReference type="InterPro" id="IPR045191">
    <property type="entry name" value="MBR1/2-like"/>
</dbReference>